<name>A0A194R0Y1_PAPMA</name>
<proteinExistence type="predicted"/>
<protein>
    <recommendedName>
        <fullName evidence="4">Nose resistant to fluoxetine protein 6</fullName>
    </recommendedName>
</protein>
<feature type="transmembrane region" description="Helical" evidence="1">
    <location>
        <begin position="171"/>
        <end position="192"/>
    </location>
</feature>
<keyword evidence="1" id="KW-0812">Transmembrane</keyword>
<organism evidence="2 3">
    <name type="scientific">Papilio machaon</name>
    <name type="common">Old World swallowtail butterfly</name>
    <dbReference type="NCBI Taxonomy" id="76193"/>
    <lineage>
        <taxon>Eukaryota</taxon>
        <taxon>Metazoa</taxon>
        <taxon>Ecdysozoa</taxon>
        <taxon>Arthropoda</taxon>
        <taxon>Hexapoda</taxon>
        <taxon>Insecta</taxon>
        <taxon>Pterygota</taxon>
        <taxon>Neoptera</taxon>
        <taxon>Endopterygota</taxon>
        <taxon>Lepidoptera</taxon>
        <taxon>Glossata</taxon>
        <taxon>Ditrysia</taxon>
        <taxon>Papilionoidea</taxon>
        <taxon>Papilionidae</taxon>
        <taxon>Papilioninae</taxon>
        <taxon>Papilio</taxon>
    </lineage>
</organism>
<dbReference type="PANTHER" id="PTHR11161:SF22">
    <property type="entry name" value="ACYLTRANSFERASE 3 DOMAIN-CONTAINING PROTEIN-RELATED"/>
    <property type="match status" value="1"/>
</dbReference>
<keyword evidence="3" id="KW-1185">Reference proteome</keyword>
<feature type="transmembrane region" description="Helical" evidence="1">
    <location>
        <begin position="204"/>
        <end position="226"/>
    </location>
</feature>
<sequence length="292" mass="33730">MEYAQMPPVFNFDRYGICINQKDGIYCTINIDLVTDEESDLFNIIQEYSERKETHYNHTRLFHGVCEKEANEQRTAKKNKWLLCFSVKQNWRRLTAPTRNGSKRRVTRLFGLNGMRFKFVRALFRNDPTFNAYRRTHTNISCYITGLSLGLLISKLQKKKMNTKVSAKYKYLYWAIVPIGIAVILTSGIFYMDGVVAPLIYKAIHSSALRAVAGILLSAIILGMVLRIEDTYRGILEWRGWTTPERLCYSAYLLHLIVIQILTGTRTTLIYITEFQMTIINPKLDNAVTGQS</sequence>
<keyword evidence="1" id="KW-0472">Membrane</keyword>
<accession>A0A194R0Y1</accession>
<evidence type="ECO:0000313" key="2">
    <source>
        <dbReference type="EMBL" id="KPJ09501.1"/>
    </source>
</evidence>
<evidence type="ECO:0000256" key="1">
    <source>
        <dbReference type="SAM" id="Phobius"/>
    </source>
</evidence>
<dbReference type="Proteomes" id="UP000053240">
    <property type="component" value="Unassembled WGS sequence"/>
</dbReference>
<feature type="transmembrane region" description="Helical" evidence="1">
    <location>
        <begin position="247"/>
        <end position="272"/>
    </location>
</feature>
<gene>
    <name evidence="2" type="ORF">RR48_13135</name>
</gene>
<dbReference type="InterPro" id="IPR052728">
    <property type="entry name" value="O2_lipid_transport_reg"/>
</dbReference>
<keyword evidence="1" id="KW-1133">Transmembrane helix</keyword>
<evidence type="ECO:0008006" key="4">
    <source>
        <dbReference type="Google" id="ProtNLM"/>
    </source>
</evidence>
<dbReference type="PANTHER" id="PTHR11161">
    <property type="entry name" value="O-ACYLTRANSFERASE"/>
    <property type="match status" value="1"/>
</dbReference>
<dbReference type="InParanoid" id="A0A194R0Y1"/>
<dbReference type="EMBL" id="KQ461073">
    <property type="protein sequence ID" value="KPJ09501.1"/>
    <property type="molecule type" value="Genomic_DNA"/>
</dbReference>
<dbReference type="AlphaFoldDB" id="A0A194R0Y1"/>
<reference evidence="2 3" key="1">
    <citation type="journal article" date="2015" name="Nat. Commun.">
        <title>Outbred genome sequencing and CRISPR/Cas9 gene editing in butterflies.</title>
        <authorList>
            <person name="Li X."/>
            <person name="Fan D."/>
            <person name="Zhang W."/>
            <person name="Liu G."/>
            <person name="Zhang L."/>
            <person name="Zhao L."/>
            <person name="Fang X."/>
            <person name="Chen L."/>
            <person name="Dong Y."/>
            <person name="Chen Y."/>
            <person name="Ding Y."/>
            <person name="Zhao R."/>
            <person name="Feng M."/>
            <person name="Zhu Y."/>
            <person name="Feng Y."/>
            <person name="Jiang X."/>
            <person name="Zhu D."/>
            <person name="Xiang H."/>
            <person name="Feng X."/>
            <person name="Li S."/>
            <person name="Wang J."/>
            <person name="Zhang G."/>
            <person name="Kronforst M.R."/>
            <person name="Wang W."/>
        </authorList>
    </citation>
    <scope>NUCLEOTIDE SEQUENCE [LARGE SCALE GENOMIC DNA]</scope>
    <source>
        <strain evidence="2">Ya'a_city_454_Pm</strain>
        <tissue evidence="2">Whole body</tissue>
    </source>
</reference>
<evidence type="ECO:0000313" key="3">
    <source>
        <dbReference type="Proteomes" id="UP000053240"/>
    </source>
</evidence>